<dbReference type="InterPro" id="IPR052531">
    <property type="entry name" value="CarD-like_regulator"/>
</dbReference>
<dbReference type="RefSeq" id="WP_318796769.1">
    <property type="nucleotide sequence ID" value="NZ_JARUJP010000002.1"/>
</dbReference>
<dbReference type="Pfam" id="PF21095">
    <property type="entry name" value="CarD_C"/>
    <property type="match status" value="1"/>
</dbReference>
<sequence>MPNNGPKVFVPKYGAGVMSEVEDNEYDKNRKYISICLLLNNINLYMPEDNIQEYEVRSVITKEEMEEALNIIKNNPNEIEKKWGKRYRNNNDKIKSGNTIKICEVIRDLYYLKLMGNLPPGERKILYKAEIMLASEIMLIFDISMEDALSKIRNVR</sequence>
<organism evidence="2 3">
    <name type="scientific">Clostridium tanneri</name>
    <dbReference type="NCBI Taxonomy" id="3037988"/>
    <lineage>
        <taxon>Bacteria</taxon>
        <taxon>Bacillati</taxon>
        <taxon>Bacillota</taxon>
        <taxon>Clostridia</taxon>
        <taxon>Eubacteriales</taxon>
        <taxon>Clostridiaceae</taxon>
        <taxon>Clostridium</taxon>
    </lineage>
</organism>
<dbReference type="EMBL" id="JARUJP010000002">
    <property type="protein sequence ID" value="MDW8800201.1"/>
    <property type="molecule type" value="Genomic_DNA"/>
</dbReference>
<feature type="domain" description="CarD-like/TRCF RNAP-interacting" evidence="1">
    <location>
        <begin position="1"/>
        <end position="110"/>
    </location>
</feature>
<dbReference type="InterPro" id="IPR048792">
    <property type="entry name" value="CarD_C"/>
</dbReference>
<gene>
    <name evidence="2" type="ORF">P8V03_03420</name>
</gene>
<dbReference type="PANTHER" id="PTHR38447:SF1">
    <property type="entry name" value="RNA POLYMERASE-BINDING TRANSCRIPTION FACTOR CARD"/>
    <property type="match status" value="1"/>
</dbReference>
<accession>A0ABU4JPW9</accession>
<protein>
    <submittedName>
        <fullName evidence="2">CarD family transcriptional regulator</fullName>
    </submittedName>
</protein>
<evidence type="ECO:0000313" key="2">
    <source>
        <dbReference type="EMBL" id="MDW8800201.1"/>
    </source>
</evidence>
<comment type="caution">
    <text evidence="2">The sequence shown here is derived from an EMBL/GenBank/DDBJ whole genome shotgun (WGS) entry which is preliminary data.</text>
</comment>
<dbReference type="Gene3D" id="2.40.10.170">
    <property type="match status" value="1"/>
</dbReference>
<dbReference type="Proteomes" id="UP001281656">
    <property type="component" value="Unassembled WGS sequence"/>
</dbReference>
<dbReference type="Gene3D" id="1.20.58.1290">
    <property type="entry name" value="CarD-like, C-terminal domain"/>
    <property type="match status" value="1"/>
</dbReference>
<name>A0ABU4JPW9_9CLOT</name>
<evidence type="ECO:0000259" key="1">
    <source>
        <dbReference type="SMART" id="SM01058"/>
    </source>
</evidence>
<dbReference type="InterPro" id="IPR003711">
    <property type="entry name" value="CarD-like/TRCF_RID"/>
</dbReference>
<keyword evidence="3" id="KW-1185">Reference proteome</keyword>
<proteinExistence type="predicted"/>
<dbReference type="SMART" id="SM01058">
    <property type="entry name" value="CarD_TRCF"/>
    <property type="match status" value="1"/>
</dbReference>
<reference evidence="2 3" key="1">
    <citation type="submission" date="2023-04" db="EMBL/GenBank/DDBJ databases">
        <title>Clostridium tannerae sp. nov., isolated from the fecal material of an alpaca.</title>
        <authorList>
            <person name="Miller S."/>
            <person name="Hendry M."/>
            <person name="King J."/>
            <person name="Sankaranarayanan K."/>
            <person name="Lawson P.A."/>
        </authorList>
    </citation>
    <scope>NUCLEOTIDE SEQUENCE [LARGE SCALE GENOMIC DNA]</scope>
    <source>
        <strain evidence="2 3">A1-XYC3</strain>
    </source>
</reference>
<evidence type="ECO:0000313" key="3">
    <source>
        <dbReference type="Proteomes" id="UP001281656"/>
    </source>
</evidence>
<dbReference type="PANTHER" id="PTHR38447">
    <property type="entry name" value="TRANSCRIPTION FACTOR YDEB-RELATED"/>
    <property type="match status" value="1"/>
</dbReference>
<dbReference type="InterPro" id="IPR042215">
    <property type="entry name" value="CarD-like_C"/>
</dbReference>